<accession>A0A6J1BIR3</accession>
<keyword evidence="5" id="KW-0539">Nucleus</keyword>
<gene>
    <name evidence="8" type="primary">LOC110428095</name>
</gene>
<evidence type="ECO:0000256" key="1">
    <source>
        <dbReference type="ARBA" id="ARBA00004123"/>
    </source>
</evidence>
<protein>
    <submittedName>
        <fullName evidence="8">Transcription factor bHLH53-like</fullName>
    </submittedName>
</protein>
<dbReference type="GO" id="GO:0000978">
    <property type="term" value="F:RNA polymerase II cis-regulatory region sequence-specific DNA binding"/>
    <property type="evidence" value="ECO:0007669"/>
    <property type="project" value="TreeGrafter"/>
</dbReference>
<dbReference type="PROSITE" id="PS50888">
    <property type="entry name" value="BHLH"/>
    <property type="match status" value="1"/>
</dbReference>
<evidence type="ECO:0000313" key="8">
    <source>
        <dbReference type="RefSeq" id="XP_021299462.1"/>
    </source>
</evidence>
<proteinExistence type="predicted"/>
<dbReference type="AlphaFoldDB" id="A0A6J1BIR3"/>
<dbReference type="InterPro" id="IPR045843">
    <property type="entry name" value="IND-like"/>
</dbReference>
<organism evidence="7 8">
    <name type="scientific">Herrania umbratica</name>
    <dbReference type="NCBI Taxonomy" id="108875"/>
    <lineage>
        <taxon>Eukaryota</taxon>
        <taxon>Viridiplantae</taxon>
        <taxon>Streptophyta</taxon>
        <taxon>Embryophyta</taxon>
        <taxon>Tracheophyta</taxon>
        <taxon>Spermatophyta</taxon>
        <taxon>Magnoliopsida</taxon>
        <taxon>eudicotyledons</taxon>
        <taxon>Gunneridae</taxon>
        <taxon>Pentapetalae</taxon>
        <taxon>rosids</taxon>
        <taxon>malvids</taxon>
        <taxon>Malvales</taxon>
        <taxon>Malvaceae</taxon>
        <taxon>Byttnerioideae</taxon>
        <taxon>Herrania</taxon>
    </lineage>
</organism>
<dbReference type="CDD" id="cd11393">
    <property type="entry name" value="bHLH_AtbHLH_like"/>
    <property type="match status" value="1"/>
</dbReference>
<dbReference type="GO" id="GO:0000981">
    <property type="term" value="F:DNA-binding transcription factor activity, RNA polymerase II-specific"/>
    <property type="evidence" value="ECO:0007669"/>
    <property type="project" value="TreeGrafter"/>
</dbReference>
<dbReference type="GeneID" id="110428095"/>
<keyword evidence="3" id="KW-0238">DNA-binding</keyword>
<keyword evidence="2" id="KW-0805">Transcription regulation</keyword>
<evidence type="ECO:0000256" key="4">
    <source>
        <dbReference type="ARBA" id="ARBA00023163"/>
    </source>
</evidence>
<sequence>MVLSSYSNWGTDLQSVHLEPIHHAKQPQAQLVAGDHHLDYYWDTFELPCAFLDPYTDLNENFSYPESYNPLLPYLSSPYDPLSAFSPENEIIPYENFSSYPCPKRQKLIEGHSCSDFVPAFFDGVGLYSCPVPEHQSSIHQINLDGNSAESSKKINAKSVSVQSIAARERRRKITEKTQELGKLVPGGNKMNTAEMLHAAFKYIKYLQAQVGILGFMDSFSEKEKATRKESMQIVTSPKVQEKLSMEEKCLVPKDVVLSLATLSKPPLSDELSQLLAFAPLE</sequence>
<dbReference type="GO" id="GO:0046983">
    <property type="term" value="F:protein dimerization activity"/>
    <property type="evidence" value="ECO:0007669"/>
    <property type="project" value="InterPro"/>
</dbReference>
<dbReference type="Proteomes" id="UP000504621">
    <property type="component" value="Unplaced"/>
</dbReference>
<evidence type="ECO:0000256" key="3">
    <source>
        <dbReference type="ARBA" id="ARBA00023125"/>
    </source>
</evidence>
<dbReference type="SMART" id="SM00353">
    <property type="entry name" value="HLH"/>
    <property type="match status" value="1"/>
</dbReference>
<dbReference type="PANTHER" id="PTHR16223">
    <property type="entry name" value="TRANSCRIPTION FACTOR BHLH83-RELATED"/>
    <property type="match status" value="1"/>
</dbReference>
<dbReference type="InterPro" id="IPR011598">
    <property type="entry name" value="bHLH_dom"/>
</dbReference>
<evidence type="ECO:0000313" key="7">
    <source>
        <dbReference type="Proteomes" id="UP000504621"/>
    </source>
</evidence>
<keyword evidence="7" id="KW-1185">Reference proteome</keyword>
<evidence type="ECO:0000259" key="6">
    <source>
        <dbReference type="PROSITE" id="PS50888"/>
    </source>
</evidence>
<dbReference type="RefSeq" id="XP_021299462.1">
    <property type="nucleotide sequence ID" value="XM_021443787.1"/>
</dbReference>
<dbReference type="PANTHER" id="PTHR16223:SF49">
    <property type="entry name" value="TRANSCRIPTION FACTOR BHLH52-RELATED"/>
    <property type="match status" value="1"/>
</dbReference>
<dbReference type="InterPro" id="IPR045239">
    <property type="entry name" value="bHLH95_bHLH"/>
</dbReference>
<dbReference type="OrthoDB" id="1921534at2759"/>
<dbReference type="SUPFAM" id="SSF47459">
    <property type="entry name" value="HLH, helix-loop-helix DNA-binding domain"/>
    <property type="match status" value="1"/>
</dbReference>
<dbReference type="Pfam" id="PF00010">
    <property type="entry name" value="HLH"/>
    <property type="match status" value="1"/>
</dbReference>
<dbReference type="InterPro" id="IPR036638">
    <property type="entry name" value="HLH_DNA-bd_sf"/>
</dbReference>
<evidence type="ECO:0000256" key="5">
    <source>
        <dbReference type="ARBA" id="ARBA00023242"/>
    </source>
</evidence>
<dbReference type="Gene3D" id="4.10.280.10">
    <property type="entry name" value="Helix-loop-helix DNA-binding domain"/>
    <property type="match status" value="1"/>
</dbReference>
<reference evidence="8" key="1">
    <citation type="submission" date="2025-08" db="UniProtKB">
        <authorList>
            <consortium name="RefSeq"/>
        </authorList>
    </citation>
    <scope>IDENTIFICATION</scope>
    <source>
        <tissue evidence="8">Leaf</tissue>
    </source>
</reference>
<dbReference type="GO" id="GO:0005634">
    <property type="term" value="C:nucleus"/>
    <property type="evidence" value="ECO:0007669"/>
    <property type="project" value="UniProtKB-SubCell"/>
</dbReference>
<keyword evidence="4" id="KW-0804">Transcription</keyword>
<evidence type="ECO:0000256" key="2">
    <source>
        <dbReference type="ARBA" id="ARBA00023015"/>
    </source>
</evidence>
<name>A0A6J1BIR3_9ROSI</name>
<comment type="subcellular location">
    <subcellularLocation>
        <location evidence="1">Nucleus</location>
    </subcellularLocation>
</comment>
<feature type="domain" description="BHLH" evidence="6">
    <location>
        <begin position="158"/>
        <end position="207"/>
    </location>
</feature>